<feature type="transmembrane region" description="Helical" evidence="6">
    <location>
        <begin position="243"/>
        <end position="262"/>
    </location>
</feature>
<organism evidence="8 9">
    <name type="scientific">Streptomyces globisporus</name>
    <dbReference type="NCBI Taxonomy" id="1908"/>
    <lineage>
        <taxon>Bacteria</taxon>
        <taxon>Bacillati</taxon>
        <taxon>Actinomycetota</taxon>
        <taxon>Actinomycetes</taxon>
        <taxon>Kitasatosporales</taxon>
        <taxon>Streptomycetaceae</taxon>
        <taxon>Streptomyces</taxon>
    </lineage>
</organism>
<evidence type="ECO:0000256" key="3">
    <source>
        <dbReference type="ARBA" id="ARBA00022989"/>
    </source>
</evidence>
<dbReference type="InterPro" id="IPR000412">
    <property type="entry name" value="ABC_2_transport"/>
</dbReference>
<proteinExistence type="inferred from homology"/>
<evidence type="ECO:0000256" key="1">
    <source>
        <dbReference type="ARBA" id="ARBA00004141"/>
    </source>
</evidence>
<name>A0ABM9GY54_STRGL</name>
<protein>
    <recommendedName>
        <fullName evidence="6">Transport permease protein</fullName>
    </recommendedName>
</protein>
<feature type="transmembrane region" description="Helical" evidence="6">
    <location>
        <begin position="75"/>
        <end position="98"/>
    </location>
</feature>
<sequence>MTVPLSRHRRPALPLRGLYAGRARSVVRRAARAHRHQWLDLLAGLVEPLCYLLVFGATIGALAGDMETEFGPMSYTAFLGPGLLASAMMSSAVADTSFKVLFRLRHSRLYDVLLATPLGPVDIALGEMGWALVRGAGYAGVFLGVLTALGEARTWWALLALPAAVLTAFAFAALGMTVTTFLRNWKDLDLISLATMPMALLSTTFFPLSAYPAALHPFVEAVPLYHAVRLLRGLCSGAPTPDLLLNAGYLALIAAVGVLVTGRRLATLLLD</sequence>
<feature type="transmembrane region" description="Helical" evidence="6">
    <location>
        <begin position="155"/>
        <end position="178"/>
    </location>
</feature>
<evidence type="ECO:0000256" key="6">
    <source>
        <dbReference type="RuleBase" id="RU361157"/>
    </source>
</evidence>
<evidence type="ECO:0000256" key="4">
    <source>
        <dbReference type="ARBA" id="ARBA00023136"/>
    </source>
</evidence>
<feature type="domain" description="ABC transmembrane type-2" evidence="7">
    <location>
        <begin position="39"/>
        <end position="268"/>
    </location>
</feature>
<keyword evidence="6" id="KW-1003">Cell membrane</keyword>
<keyword evidence="6" id="KW-0813">Transport</keyword>
<dbReference type="InterPro" id="IPR051784">
    <property type="entry name" value="Nod_factor_ABC_transporter"/>
</dbReference>
<keyword evidence="3 6" id="KW-1133">Transmembrane helix</keyword>
<dbReference type="Proteomes" id="UP001154015">
    <property type="component" value="Unassembled WGS sequence"/>
</dbReference>
<accession>A0ABM9GY54</accession>
<gene>
    <name evidence="8" type="ORF">SGL43_02496</name>
</gene>
<dbReference type="InterPro" id="IPR047817">
    <property type="entry name" value="ABC2_TM_bact-type"/>
</dbReference>
<dbReference type="PROSITE" id="PS51012">
    <property type="entry name" value="ABC_TM2"/>
    <property type="match status" value="1"/>
</dbReference>
<keyword evidence="4 6" id="KW-0472">Membrane</keyword>
<dbReference type="Pfam" id="PF01061">
    <property type="entry name" value="ABC2_membrane"/>
    <property type="match status" value="1"/>
</dbReference>
<keyword evidence="2 6" id="KW-0812">Transmembrane</keyword>
<feature type="transmembrane region" description="Helical" evidence="6">
    <location>
        <begin position="131"/>
        <end position="149"/>
    </location>
</feature>
<dbReference type="PANTHER" id="PTHR43229:SF2">
    <property type="entry name" value="NODULATION PROTEIN J"/>
    <property type="match status" value="1"/>
</dbReference>
<feature type="transmembrane region" description="Helical" evidence="6">
    <location>
        <begin position="190"/>
        <end position="210"/>
    </location>
</feature>
<dbReference type="EMBL" id="CAKXYP010000006">
    <property type="protein sequence ID" value="CAH9415479.1"/>
    <property type="molecule type" value="Genomic_DNA"/>
</dbReference>
<comment type="caution">
    <text evidence="8">The sequence shown here is derived from an EMBL/GenBank/DDBJ whole genome shotgun (WGS) entry which is preliminary data.</text>
</comment>
<dbReference type="PRINTS" id="PR00164">
    <property type="entry name" value="ABC2TRNSPORT"/>
</dbReference>
<evidence type="ECO:0000256" key="5">
    <source>
        <dbReference type="ARBA" id="ARBA00023251"/>
    </source>
</evidence>
<keyword evidence="5" id="KW-0046">Antibiotic resistance</keyword>
<evidence type="ECO:0000259" key="7">
    <source>
        <dbReference type="PROSITE" id="PS51012"/>
    </source>
</evidence>
<evidence type="ECO:0000256" key="2">
    <source>
        <dbReference type="ARBA" id="ARBA00022692"/>
    </source>
</evidence>
<dbReference type="InterPro" id="IPR013525">
    <property type="entry name" value="ABC2_TM"/>
</dbReference>
<feature type="transmembrane region" description="Helical" evidence="6">
    <location>
        <begin position="38"/>
        <end position="63"/>
    </location>
</feature>
<comment type="similarity">
    <text evidence="6">Belongs to the ABC-2 integral membrane protein family.</text>
</comment>
<dbReference type="RefSeq" id="WP_030802647.1">
    <property type="nucleotide sequence ID" value="NZ_CAKXYP010000006.1"/>
</dbReference>
<keyword evidence="9" id="KW-1185">Reference proteome</keyword>
<evidence type="ECO:0000313" key="8">
    <source>
        <dbReference type="EMBL" id="CAH9415479.1"/>
    </source>
</evidence>
<dbReference type="PANTHER" id="PTHR43229">
    <property type="entry name" value="NODULATION PROTEIN J"/>
    <property type="match status" value="1"/>
</dbReference>
<evidence type="ECO:0000313" key="9">
    <source>
        <dbReference type="Proteomes" id="UP001154015"/>
    </source>
</evidence>
<reference evidence="8" key="1">
    <citation type="submission" date="2022-03" db="EMBL/GenBank/DDBJ databases">
        <authorList>
            <person name="Leyn A S."/>
        </authorList>
    </citation>
    <scope>NUCLEOTIDE SEQUENCE</scope>
    <source>
        <strain evidence="8">Streptomyces globisporus 4-3</strain>
    </source>
</reference>
<comment type="subcellular location">
    <subcellularLocation>
        <location evidence="6">Cell membrane</location>
        <topology evidence="6">Multi-pass membrane protein</topology>
    </subcellularLocation>
    <subcellularLocation>
        <location evidence="1">Membrane</location>
        <topology evidence="1">Multi-pass membrane protein</topology>
    </subcellularLocation>
</comment>
<dbReference type="PIRSF" id="PIRSF006648">
    <property type="entry name" value="DrrB"/>
    <property type="match status" value="1"/>
</dbReference>